<gene>
    <name evidence="2" type="ORF">Air01nite_25680</name>
</gene>
<name>A0ABQ4C110_9ACTN</name>
<feature type="transmembrane region" description="Helical" evidence="1">
    <location>
        <begin position="6"/>
        <end position="33"/>
    </location>
</feature>
<comment type="caution">
    <text evidence="2">The sequence shown here is derived from an EMBL/GenBank/DDBJ whole genome shotgun (WGS) entry which is preliminary data.</text>
</comment>
<accession>A0ABQ4C110</accession>
<sequence length="90" mass="9339">MTDIALIAAVAAFVGLVVVVELAAAVLPLVIILTCVPPSERRVLVELVTATGGGGRLRVGRVLRLIGALDRNAPYAHTRDARAGRRESGG</sequence>
<keyword evidence="1" id="KW-0812">Transmembrane</keyword>
<evidence type="ECO:0000313" key="2">
    <source>
        <dbReference type="EMBL" id="GIF56473.1"/>
    </source>
</evidence>
<evidence type="ECO:0008006" key="4">
    <source>
        <dbReference type="Google" id="ProtNLM"/>
    </source>
</evidence>
<proteinExistence type="predicted"/>
<evidence type="ECO:0000256" key="1">
    <source>
        <dbReference type="SAM" id="Phobius"/>
    </source>
</evidence>
<keyword evidence="3" id="KW-1185">Reference proteome</keyword>
<dbReference type="RefSeq" id="WP_203702282.1">
    <property type="nucleotide sequence ID" value="NZ_BAAALU010000028.1"/>
</dbReference>
<dbReference type="EMBL" id="BONC01000015">
    <property type="protein sequence ID" value="GIF56473.1"/>
    <property type="molecule type" value="Genomic_DNA"/>
</dbReference>
<reference evidence="2 3" key="1">
    <citation type="submission" date="2021-01" db="EMBL/GenBank/DDBJ databases">
        <title>Whole genome shotgun sequence of Asanoa iriomotensis NBRC 100142.</title>
        <authorList>
            <person name="Komaki H."/>
            <person name="Tamura T."/>
        </authorList>
    </citation>
    <scope>NUCLEOTIDE SEQUENCE [LARGE SCALE GENOMIC DNA]</scope>
    <source>
        <strain evidence="2 3">NBRC 100142</strain>
    </source>
</reference>
<evidence type="ECO:0000313" key="3">
    <source>
        <dbReference type="Proteomes" id="UP000624325"/>
    </source>
</evidence>
<keyword evidence="1" id="KW-1133">Transmembrane helix</keyword>
<protein>
    <recommendedName>
        <fullName evidence="4">Secreted protein</fullName>
    </recommendedName>
</protein>
<keyword evidence="1" id="KW-0472">Membrane</keyword>
<organism evidence="2 3">
    <name type="scientific">Asanoa iriomotensis</name>
    <dbReference type="NCBI Taxonomy" id="234613"/>
    <lineage>
        <taxon>Bacteria</taxon>
        <taxon>Bacillati</taxon>
        <taxon>Actinomycetota</taxon>
        <taxon>Actinomycetes</taxon>
        <taxon>Micromonosporales</taxon>
        <taxon>Micromonosporaceae</taxon>
        <taxon>Asanoa</taxon>
    </lineage>
</organism>
<dbReference type="Proteomes" id="UP000624325">
    <property type="component" value="Unassembled WGS sequence"/>
</dbReference>